<reference evidence="2 3" key="1">
    <citation type="journal article" date="2018" name="Evol. Lett.">
        <title>Horizontal gene cluster transfer increased hallucinogenic mushroom diversity.</title>
        <authorList>
            <person name="Reynolds H.T."/>
            <person name="Vijayakumar V."/>
            <person name="Gluck-Thaler E."/>
            <person name="Korotkin H.B."/>
            <person name="Matheny P.B."/>
            <person name="Slot J.C."/>
        </authorList>
    </citation>
    <scope>NUCLEOTIDE SEQUENCE [LARGE SCALE GENOMIC DNA]</scope>
    <source>
        <strain evidence="2 3">SRW20</strain>
    </source>
</reference>
<comment type="caution">
    <text evidence="2">The sequence shown here is derived from an EMBL/GenBank/DDBJ whole genome shotgun (WGS) entry which is preliminary data.</text>
</comment>
<proteinExistence type="predicted"/>
<dbReference type="InParanoid" id="A0A409Y719"/>
<keyword evidence="3" id="KW-1185">Reference proteome</keyword>
<evidence type="ECO:0000313" key="2">
    <source>
        <dbReference type="EMBL" id="PPQ98865.1"/>
    </source>
</evidence>
<accession>A0A409Y719</accession>
<dbReference type="EMBL" id="NHYE01001090">
    <property type="protein sequence ID" value="PPQ98865.1"/>
    <property type="molecule type" value="Genomic_DNA"/>
</dbReference>
<sequence length="142" mass="16312">MLFVQRAQSVAWTMALTSLNDACSVLSDPRDPFRARKFQGVEYTFSSFSFFFFLATSSYISIISTGKPVQSTPSKLHLSYRSQSPFERSQHRMRTVYSLDCALSRLNILLTILCRTTQSVMSAWLDWCNMAVQEFGRHRCVL</sequence>
<name>A0A409Y719_9AGAR</name>
<evidence type="ECO:0000256" key="1">
    <source>
        <dbReference type="SAM" id="Phobius"/>
    </source>
</evidence>
<dbReference type="Proteomes" id="UP000284706">
    <property type="component" value="Unassembled WGS sequence"/>
</dbReference>
<dbReference type="AlphaFoldDB" id="A0A409Y719"/>
<organism evidence="2 3">
    <name type="scientific">Gymnopilus dilepis</name>
    <dbReference type="NCBI Taxonomy" id="231916"/>
    <lineage>
        <taxon>Eukaryota</taxon>
        <taxon>Fungi</taxon>
        <taxon>Dikarya</taxon>
        <taxon>Basidiomycota</taxon>
        <taxon>Agaricomycotina</taxon>
        <taxon>Agaricomycetes</taxon>
        <taxon>Agaricomycetidae</taxon>
        <taxon>Agaricales</taxon>
        <taxon>Agaricineae</taxon>
        <taxon>Hymenogastraceae</taxon>
        <taxon>Gymnopilus</taxon>
    </lineage>
</organism>
<keyword evidence="1" id="KW-0812">Transmembrane</keyword>
<protein>
    <submittedName>
        <fullName evidence="2">Uncharacterized protein</fullName>
    </submittedName>
</protein>
<keyword evidence="1" id="KW-0472">Membrane</keyword>
<keyword evidence="1" id="KW-1133">Transmembrane helix</keyword>
<evidence type="ECO:0000313" key="3">
    <source>
        <dbReference type="Proteomes" id="UP000284706"/>
    </source>
</evidence>
<feature type="transmembrane region" description="Helical" evidence="1">
    <location>
        <begin position="43"/>
        <end position="62"/>
    </location>
</feature>
<gene>
    <name evidence="2" type="ORF">CVT26_014341</name>
</gene>